<evidence type="ECO:0000256" key="1">
    <source>
        <dbReference type="SAM" id="MobiDB-lite"/>
    </source>
</evidence>
<dbReference type="EMBL" id="CP069023">
    <property type="protein sequence ID" value="QRC91104.1"/>
    <property type="molecule type" value="Genomic_DNA"/>
</dbReference>
<feature type="compositionally biased region" description="Basic residues" evidence="1">
    <location>
        <begin position="9"/>
        <end position="19"/>
    </location>
</feature>
<dbReference type="Proteomes" id="UP000663193">
    <property type="component" value="Chromosome 1"/>
</dbReference>
<evidence type="ECO:0000313" key="3">
    <source>
        <dbReference type="Proteomes" id="UP000663193"/>
    </source>
</evidence>
<keyword evidence="3" id="KW-1185">Reference proteome</keyword>
<proteinExistence type="predicted"/>
<reference evidence="3" key="1">
    <citation type="journal article" date="2021" name="BMC Genomics">
        <title>Chromosome-level genome assembly and manually-curated proteome of model necrotroph Parastagonospora nodorum Sn15 reveals a genome-wide trove of candidate effector homologs, and redundancy of virulence-related functions within an accessory chromosome.</title>
        <authorList>
            <person name="Bertazzoni S."/>
            <person name="Jones D.A.B."/>
            <person name="Phan H.T."/>
            <person name="Tan K.-C."/>
            <person name="Hane J.K."/>
        </authorList>
    </citation>
    <scope>NUCLEOTIDE SEQUENCE [LARGE SCALE GENOMIC DNA]</scope>
    <source>
        <strain evidence="3">SN15 / ATCC MYA-4574 / FGSC 10173)</strain>
    </source>
</reference>
<feature type="compositionally biased region" description="Basic and acidic residues" evidence="1">
    <location>
        <begin position="20"/>
        <end position="32"/>
    </location>
</feature>
<dbReference type="VEuPathDB" id="FungiDB:JI435_400990"/>
<evidence type="ECO:0000313" key="2">
    <source>
        <dbReference type="EMBL" id="QRC91104.1"/>
    </source>
</evidence>
<protein>
    <submittedName>
        <fullName evidence="2">Uncharacterized protein</fullName>
    </submittedName>
</protein>
<sequence length="102" mass="11588">MNVQSQSHVRSKTTKKFHRDHTLDPKYAKHRTAEPALSQRLACPPSIVHTPPVFLSRSILMRQVEEHNMTITSRPVKSNARRASAPSNFGQAAESFPWLLPF</sequence>
<dbReference type="AlphaFoldDB" id="A0A7U2EQC6"/>
<organism evidence="2 3">
    <name type="scientific">Phaeosphaeria nodorum (strain SN15 / ATCC MYA-4574 / FGSC 10173)</name>
    <name type="common">Glume blotch fungus</name>
    <name type="synonym">Parastagonospora nodorum</name>
    <dbReference type="NCBI Taxonomy" id="321614"/>
    <lineage>
        <taxon>Eukaryota</taxon>
        <taxon>Fungi</taxon>
        <taxon>Dikarya</taxon>
        <taxon>Ascomycota</taxon>
        <taxon>Pezizomycotina</taxon>
        <taxon>Dothideomycetes</taxon>
        <taxon>Pleosporomycetidae</taxon>
        <taxon>Pleosporales</taxon>
        <taxon>Pleosporineae</taxon>
        <taxon>Phaeosphaeriaceae</taxon>
        <taxon>Parastagonospora</taxon>
    </lineage>
</organism>
<feature type="region of interest" description="Disordered" evidence="1">
    <location>
        <begin position="1"/>
        <end position="32"/>
    </location>
</feature>
<gene>
    <name evidence="2" type="ORF">JI435_400990</name>
</gene>
<accession>A0A7U2EQC6</accession>
<name>A0A7U2EQC6_PHANO</name>